<comment type="caution">
    <text evidence="1">The sequence shown here is derived from an EMBL/GenBank/DDBJ whole genome shotgun (WGS) entry which is preliminary data.</text>
</comment>
<evidence type="ECO:0000313" key="2">
    <source>
        <dbReference type="Proteomes" id="UP000278222"/>
    </source>
</evidence>
<dbReference type="AlphaFoldDB" id="A0A3N1KW45"/>
<dbReference type="Proteomes" id="UP000278222">
    <property type="component" value="Unassembled WGS sequence"/>
</dbReference>
<evidence type="ECO:0008006" key="3">
    <source>
        <dbReference type="Google" id="ProtNLM"/>
    </source>
</evidence>
<reference evidence="1 2" key="1">
    <citation type="submission" date="2018-11" db="EMBL/GenBank/DDBJ databases">
        <title>Genomic Encyclopedia of Type Strains, Phase IV (KMG-IV): sequencing the most valuable type-strain genomes for metagenomic binning, comparative biology and taxonomic classification.</title>
        <authorList>
            <person name="Goeker M."/>
        </authorList>
    </citation>
    <scope>NUCLEOTIDE SEQUENCE [LARGE SCALE GENOMIC DNA]</scope>
    <source>
        <strain evidence="1 2">DSM 5900</strain>
    </source>
</reference>
<organism evidence="1 2">
    <name type="scientific">Stella humosa</name>
    <dbReference type="NCBI Taxonomy" id="94"/>
    <lineage>
        <taxon>Bacteria</taxon>
        <taxon>Pseudomonadati</taxon>
        <taxon>Pseudomonadota</taxon>
        <taxon>Alphaproteobacteria</taxon>
        <taxon>Rhodospirillales</taxon>
        <taxon>Stellaceae</taxon>
        <taxon>Stella</taxon>
    </lineage>
</organism>
<dbReference type="EMBL" id="RJKX01000016">
    <property type="protein sequence ID" value="ROP83642.1"/>
    <property type="molecule type" value="Genomic_DNA"/>
</dbReference>
<sequence>MAMDASRTVPRLARALVAILVVATGPALASDLRFTVFRDGTPIGTHRIQVEQVGDETRVAVDIALEVKIAFVTVYRYSHRNREVWRDGRLVSIDTATDDDGTREFVQGKAGPAGLAVRSTAGSYTAPADVLPTSYWRRPTVDRRQLLDTQKGRLLGVRVERADPPGDRAARYRVRGELDLDLWYDGDDRLRRIAFDFKGSQFDYAPVGQPAPAPRTAAIR</sequence>
<accession>A0A3N1KW45</accession>
<protein>
    <recommendedName>
        <fullName evidence="3">DUF3108 domain-containing protein</fullName>
    </recommendedName>
</protein>
<gene>
    <name evidence="1" type="ORF">EDC65_4291</name>
</gene>
<dbReference type="Pfam" id="PF19630">
    <property type="entry name" value="DUF6134"/>
    <property type="match status" value="1"/>
</dbReference>
<evidence type="ECO:0000313" key="1">
    <source>
        <dbReference type="EMBL" id="ROP83642.1"/>
    </source>
</evidence>
<proteinExistence type="predicted"/>
<dbReference type="InterPro" id="IPR045767">
    <property type="entry name" value="DUF6134"/>
</dbReference>
<keyword evidence="2" id="KW-1185">Reference proteome</keyword>
<name>A0A3N1KW45_9PROT</name>